<comment type="caution">
    <text evidence="4">The sequence shown here is derived from an EMBL/GenBank/DDBJ whole genome shotgun (WGS) entry which is preliminary data.</text>
</comment>
<dbReference type="InterPro" id="IPR006860">
    <property type="entry name" value="FecR"/>
</dbReference>
<dbReference type="PANTHER" id="PTHR30273:SF2">
    <property type="entry name" value="PROTEIN FECR"/>
    <property type="match status" value="1"/>
</dbReference>
<dbReference type="PANTHER" id="PTHR30273">
    <property type="entry name" value="PERIPLASMIC SIGNAL SENSOR AND SIGMA FACTOR ACTIVATOR FECR-RELATED"/>
    <property type="match status" value="1"/>
</dbReference>
<evidence type="ECO:0000259" key="2">
    <source>
        <dbReference type="Pfam" id="PF04773"/>
    </source>
</evidence>
<protein>
    <submittedName>
        <fullName evidence="4">DUF4880 domain-containing protein</fullName>
    </submittedName>
</protein>
<evidence type="ECO:0000313" key="5">
    <source>
        <dbReference type="Proteomes" id="UP000319212"/>
    </source>
</evidence>
<dbReference type="Pfam" id="PF16220">
    <property type="entry name" value="DUF4880"/>
    <property type="match status" value="1"/>
</dbReference>
<dbReference type="InterPro" id="IPR012373">
    <property type="entry name" value="Ferrdict_sens_TM"/>
</dbReference>
<dbReference type="Gene3D" id="2.60.120.1440">
    <property type="match status" value="1"/>
</dbReference>
<dbReference type="PIRSF" id="PIRSF018266">
    <property type="entry name" value="FecR"/>
    <property type="match status" value="1"/>
</dbReference>
<organism evidence="4 5">
    <name type="scientific">Variovorax guangxiensis</name>
    <dbReference type="NCBI Taxonomy" id="1775474"/>
    <lineage>
        <taxon>Bacteria</taxon>
        <taxon>Pseudomonadati</taxon>
        <taxon>Pseudomonadota</taxon>
        <taxon>Betaproteobacteria</taxon>
        <taxon>Burkholderiales</taxon>
        <taxon>Comamonadaceae</taxon>
        <taxon>Variovorax</taxon>
    </lineage>
</organism>
<dbReference type="OrthoDB" id="1100567at2"/>
<dbReference type="AlphaFoldDB" id="A0A502DVM1"/>
<feature type="domain" description="FecR N-terminal" evidence="3">
    <location>
        <begin position="35"/>
        <end position="72"/>
    </location>
</feature>
<evidence type="ECO:0000256" key="1">
    <source>
        <dbReference type="SAM" id="MobiDB-lite"/>
    </source>
</evidence>
<name>A0A502DVM1_9BURK</name>
<dbReference type="Pfam" id="PF04773">
    <property type="entry name" value="FecR"/>
    <property type="match status" value="1"/>
</dbReference>
<feature type="domain" description="FecR protein" evidence="2">
    <location>
        <begin position="152"/>
        <end position="242"/>
    </location>
</feature>
<evidence type="ECO:0000259" key="3">
    <source>
        <dbReference type="Pfam" id="PF16220"/>
    </source>
</evidence>
<gene>
    <name evidence="4" type="ORF">EAH82_10090</name>
</gene>
<dbReference type="Proteomes" id="UP000319212">
    <property type="component" value="Unassembled WGS sequence"/>
</dbReference>
<reference evidence="4 5" key="1">
    <citation type="journal article" date="2019" name="Environ. Microbiol.">
        <title>Species interactions and distinct microbial communities in high Arctic permafrost affected cryosols are associated with the CH4 and CO2 gas fluxes.</title>
        <authorList>
            <person name="Altshuler I."/>
            <person name="Hamel J."/>
            <person name="Turney S."/>
            <person name="Magnuson E."/>
            <person name="Levesque R."/>
            <person name="Greer C."/>
            <person name="Whyte L.G."/>
        </authorList>
    </citation>
    <scope>NUCLEOTIDE SEQUENCE [LARGE SCALE GENOMIC DNA]</scope>
    <source>
        <strain evidence="4 5">S06.C</strain>
    </source>
</reference>
<evidence type="ECO:0000313" key="4">
    <source>
        <dbReference type="EMBL" id="TPG29104.1"/>
    </source>
</evidence>
<dbReference type="RefSeq" id="WP_140841302.1">
    <property type="nucleotide sequence ID" value="NZ_RCZI01000002.1"/>
</dbReference>
<proteinExistence type="predicted"/>
<accession>A0A502DVM1</accession>
<dbReference type="GO" id="GO:0016989">
    <property type="term" value="F:sigma factor antagonist activity"/>
    <property type="evidence" value="ECO:0007669"/>
    <property type="project" value="TreeGrafter"/>
</dbReference>
<sequence>MNPIPRLSKSKKTAGDDPTDEADRRAADAAAIEAEALRWVVLLNAGEGAPQRHADFVQWRDSHPSHAEAMRNAYEWWRQVGHALPRVPVPAELPLAHTYAYQPPTSTFMGPPTVDEIEALVQTRSGRPTLVAAIVLAMTALLWWSVDRSDQTTGMGESRTVRLSDGSMVQLDTDTAVDIDMTATERRVELGRGEVFVDVVQDAARPFLIDAGIGLVRVHGTALTVRREHGAVSVTVERGEVQVDGPALQPAVRLHAGQRLRFDRDAHSGVQPVSIEHALAWRAGQLKFQDERLVDVLAEIRRYDPRLWFVPTGAVAEARMTTTVAFEQVDPWLDALPDTLPVKVLRFGPVVWVREVDTPAPR</sequence>
<feature type="region of interest" description="Disordered" evidence="1">
    <location>
        <begin position="1"/>
        <end position="24"/>
    </location>
</feature>
<dbReference type="InterPro" id="IPR032623">
    <property type="entry name" value="FecR_N"/>
</dbReference>
<dbReference type="EMBL" id="RCZI01000002">
    <property type="protein sequence ID" value="TPG29104.1"/>
    <property type="molecule type" value="Genomic_DNA"/>
</dbReference>